<organism evidence="10 11">
    <name type="scientific">Micromonospora yangpuensis</name>
    <dbReference type="NCBI Taxonomy" id="683228"/>
    <lineage>
        <taxon>Bacteria</taxon>
        <taxon>Bacillati</taxon>
        <taxon>Actinomycetota</taxon>
        <taxon>Actinomycetes</taxon>
        <taxon>Micromonosporales</taxon>
        <taxon>Micromonosporaceae</taxon>
        <taxon>Micromonospora</taxon>
    </lineage>
</organism>
<evidence type="ECO:0000256" key="4">
    <source>
        <dbReference type="ARBA" id="ARBA00022982"/>
    </source>
</evidence>
<keyword evidence="6 8" id="KW-0411">Iron-sulfur</keyword>
<evidence type="ECO:0000256" key="3">
    <source>
        <dbReference type="ARBA" id="ARBA00022723"/>
    </source>
</evidence>
<reference evidence="10 11" key="1">
    <citation type="submission" date="2016-06" db="EMBL/GenBank/DDBJ databases">
        <authorList>
            <person name="Kjaerup R.B."/>
            <person name="Dalgaard T.S."/>
            <person name="Juul-Madsen H.R."/>
        </authorList>
    </citation>
    <scope>NUCLEOTIDE SEQUENCE [LARGE SCALE GENOMIC DNA]</scope>
    <source>
        <strain evidence="10 11">DSM 45577</strain>
    </source>
</reference>
<dbReference type="InterPro" id="IPR017896">
    <property type="entry name" value="4Fe4S_Fe-S-bd"/>
</dbReference>
<dbReference type="InterPro" id="IPR001080">
    <property type="entry name" value="3Fe4S_ferredoxin"/>
</dbReference>
<evidence type="ECO:0000256" key="1">
    <source>
        <dbReference type="ARBA" id="ARBA00001927"/>
    </source>
</evidence>
<keyword evidence="3 8" id="KW-0479">Metal-binding</keyword>
<dbReference type="PANTHER" id="PTHR36923">
    <property type="entry name" value="FERREDOXIN"/>
    <property type="match status" value="1"/>
</dbReference>
<comment type="function">
    <text evidence="8">Ferredoxins are iron-sulfur proteins that transfer electrons in a wide variety of metabolic reactions.</text>
</comment>
<name>A0A1C6U0S6_9ACTN</name>
<evidence type="ECO:0000256" key="6">
    <source>
        <dbReference type="ARBA" id="ARBA00023014"/>
    </source>
</evidence>
<sequence length="78" mass="8036">MATTEHGWRIEVDALRCIGAGICAGVAPGHFALTDGLSQPLTDRIEPDDAVRDAADSCPMEAITVSDAATGSQIAPDL</sequence>
<dbReference type="Gene3D" id="3.30.70.20">
    <property type="match status" value="1"/>
</dbReference>
<dbReference type="STRING" id="683228.GA0070617_0662"/>
<dbReference type="SUPFAM" id="SSF54862">
    <property type="entry name" value="4Fe-4S ferredoxins"/>
    <property type="match status" value="1"/>
</dbReference>
<dbReference type="EMBL" id="FMIA01000002">
    <property type="protein sequence ID" value="SCL47700.1"/>
    <property type="molecule type" value="Genomic_DNA"/>
</dbReference>
<dbReference type="AlphaFoldDB" id="A0A1C6U0S6"/>
<keyword evidence="4 8" id="KW-0249">Electron transport</keyword>
<accession>A0A1C6U0S6</accession>
<dbReference type="OrthoDB" id="4557285at2"/>
<dbReference type="GO" id="GO:0051538">
    <property type="term" value="F:3 iron, 4 sulfur cluster binding"/>
    <property type="evidence" value="ECO:0007669"/>
    <property type="project" value="UniProtKB-KW"/>
</dbReference>
<evidence type="ECO:0000313" key="10">
    <source>
        <dbReference type="EMBL" id="SCL47700.1"/>
    </source>
</evidence>
<proteinExistence type="predicted"/>
<dbReference type="InterPro" id="IPR051269">
    <property type="entry name" value="Fe-S_cluster_ET"/>
</dbReference>
<evidence type="ECO:0000256" key="7">
    <source>
        <dbReference type="ARBA" id="ARBA00023291"/>
    </source>
</evidence>
<keyword evidence="2 8" id="KW-0813">Transport</keyword>
<protein>
    <recommendedName>
        <fullName evidence="8">Ferredoxin</fullName>
    </recommendedName>
</protein>
<keyword evidence="5 8" id="KW-0408">Iron</keyword>
<dbReference type="PROSITE" id="PS51379">
    <property type="entry name" value="4FE4S_FER_2"/>
    <property type="match status" value="1"/>
</dbReference>
<comment type="cofactor">
    <cofactor evidence="1">
        <name>[3Fe-4S] cluster</name>
        <dbReference type="ChEBI" id="CHEBI:21137"/>
    </cofactor>
</comment>
<feature type="domain" description="4Fe-4S ferredoxin-type" evidence="9">
    <location>
        <begin position="8"/>
        <end position="36"/>
    </location>
</feature>
<dbReference type="PANTHER" id="PTHR36923:SF3">
    <property type="entry name" value="FERREDOXIN"/>
    <property type="match status" value="1"/>
</dbReference>
<dbReference type="RefSeq" id="WP_091433785.1">
    <property type="nucleotide sequence ID" value="NZ_BMMJ01000006.1"/>
</dbReference>
<dbReference type="GO" id="GO:0009055">
    <property type="term" value="F:electron transfer activity"/>
    <property type="evidence" value="ECO:0007669"/>
    <property type="project" value="UniProtKB-UniRule"/>
</dbReference>
<dbReference type="Pfam" id="PF13459">
    <property type="entry name" value="Fer4_15"/>
    <property type="match status" value="1"/>
</dbReference>
<evidence type="ECO:0000259" key="9">
    <source>
        <dbReference type="PROSITE" id="PS51379"/>
    </source>
</evidence>
<keyword evidence="11" id="KW-1185">Reference proteome</keyword>
<evidence type="ECO:0000256" key="5">
    <source>
        <dbReference type="ARBA" id="ARBA00023004"/>
    </source>
</evidence>
<evidence type="ECO:0000256" key="2">
    <source>
        <dbReference type="ARBA" id="ARBA00022448"/>
    </source>
</evidence>
<evidence type="ECO:0000313" key="11">
    <source>
        <dbReference type="Proteomes" id="UP000198937"/>
    </source>
</evidence>
<keyword evidence="7" id="KW-0003">3Fe-4S</keyword>
<gene>
    <name evidence="10" type="ORF">GA0070617_0662</name>
</gene>
<dbReference type="GO" id="GO:0005506">
    <property type="term" value="F:iron ion binding"/>
    <property type="evidence" value="ECO:0007669"/>
    <property type="project" value="UniProtKB-UniRule"/>
</dbReference>
<dbReference type="Proteomes" id="UP000198937">
    <property type="component" value="Unassembled WGS sequence"/>
</dbReference>
<dbReference type="PRINTS" id="PR00352">
    <property type="entry name" value="3FE4SFRDOXIN"/>
</dbReference>
<evidence type="ECO:0000256" key="8">
    <source>
        <dbReference type="RuleBase" id="RU368020"/>
    </source>
</evidence>